<gene>
    <name evidence="2" type="ORF">CBUD_2134a</name>
</gene>
<reference evidence="2 3" key="1">
    <citation type="journal article" date="2009" name="Infect. Immun.">
        <title>Comparative genomics reveal extensive transposon-mediated genomic plasticity and diversity among potential effector proteins within the genus Coxiella.</title>
        <authorList>
            <person name="Beare P.A."/>
            <person name="Unsworth N."/>
            <person name="Andoh M."/>
            <person name="Voth D.E."/>
            <person name="Omsland A."/>
            <person name="Gilk S.D."/>
            <person name="Williams K.P."/>
            <person name="Sobral B.W."/>
            <person name="Kupko J.J.III."/>
            <person name="Porcella S.F."/>
            <person name="Samuel J.E."/>
            <person name="Heinzen R.A."/>
        </authorList>
    </citation>
    <scope>NUCLEOTIDE SEQUENCE [LARGE SCALE GENOMIC DNA]</scope>
    <source>
        <strain evidence="2 3">Dugway 5J108-111</strain>
    </source>
</reference>
<keyword evidence="1" id="KW-1133">Transmembrane helix</keyword>
<keyword evidence="1" id="KW-0812">Transmembrane</keyword>
<dbReference type="KEGG" id="cbd:CBUD_2134a"/>
<protein>
    <submittedName>
        <fullName evidence="2">Uncharacterized protein</fullName>
    </submittedName>
</protein>
<dbReference type="AlphaFoldDB" id="B5XHL4"/>
<dbReference type="Proteomes" id="UP000008555">
    <property type="component" value="Chromosome"/>
</dbReference>
<proteinExistence type="predicted"/>
<evidence type="ECO:0000313" key="3">
    <source>
        <dbReference type="Proteomes" id="UP000008555"/>
    </source>
</evidence>
<feature type="transmembrane region" description="Helical" evidence="1">
    <location>
        <begin position="37"/>
        <end position="57"/>
    </location>
</feature>
<sequence>MMFPNSLKSNPFNFKLRHSRAGGNPGAPSVRCACVRWIPACAGMTGFMFLVFTLGVMI</sequence>
<name>B5XHL4_COXBN</name>
<accession>B5XHL4</accession>
<organism evidence="2 3">
    <name type="scientific">Coxiella burnetii (strain Dugway 5J108-111)</name>
    <dbReference type="NCBI Taxonomy" id="434922"/>
    <lineage>
        <taxon>Bacteria</taxon>
        <taxon>Pseudomonadati</taxon>
        <taxon>Pseudomonadota</taxon>
        <taxon>Gammaproteobacteria</taxon>
        <taxon>Legionellales</taxon>
        <taxon>Coxiellaceae</taxon>
        <taxon>Coxiella</taxon>
    </lineage>
</organism>
<evidence type="ECO:0000313" key="2">
    <source>
        <dbReference type="EMBL" id="ACI23234.1"/>
    </source>
</evidence>
<evidence type="ECO:0000256" key="1">
    <source>
        <dbReference type="SAM" id="Phobius"/>
    </source>
</evidence>
<keyword evidence="1" id="KW-0472">Membrane</keyword>
<dbReference type="HOGENOM" id="CLU_2989034_0_0_6"/>
<dbReference type="EMBL" id="CP000733">
    <property type="protein sequence ID" value="ACI23234.1"/>
    <property type="molecule type" value="Genomic_DNA"/>
</dbReference>